<organism evidence="5">
    <name type="scientific">marine sediment metagenome</name>
    <dbReference type="NCBI Taxonomy" id="412755"/>
    <lineage>
        <taxon>unclassified sequences</taxon>
        <taxon>metagenomes</taxon>
        <taxon>ecological metagenomes</taxon>
    </lineage>
</organism>
<evidence type="ECO:0000259" key="4">
    <source>
        <dbReference type="PROSITE" id="PS51387"/>
    </source>
</evidence>
<keyword evidence="3" id="KW-0274">FAD</keyword>
<dbReference type="Gene3D" id="3.30.465.10">
    <property type="match status" value="1"/>
</dbReference>
<dbReference type="Pfam" id="PF01565">
    <property type="entry name" value="FAD_binding_4"/>
    <property type="match status" value="1"/>
</dbReference>
<dbReference type="PANTHER" id="PTHR11748">
    <property type="entry name" value="D-LACTATE DEHYDROGENASE"/>
    <property type="match status" value="1"/>
</dbReference>
<proteinExistence type="inferred from homology"/>
<dbReference type="InterPro" id="IPR036318">
    <property type="entry name" value="FAD-bd_PCMH-like_sf"/>
</dbReference>
<evidence type="ECO:0000313" key="5">
    <source>
        <dbReference type="EMBL" id="KKN03830.1"/>
    </source>
</evidence>
<gene>
    <name evidence="5" type="ORF">LCGC14_1103790</name>
</gene>
<dbReference type="SUPFAM" id="SSF55103">
    <property type="entry name" value="FAD-linked oxidases, C-terminal domain"/>
    <property type="match status" value="1"/>
</dbReference>
<feature type="domain" description="FAD-binding PCMH-type" evidence="4">
    <location>
        <begin position="41"/>
        <end position="233"/>
    </location>
</feature>
<dbReference type="GO" id="GO:0071949">
    <property type="term" value="F:FAD binding"/>
    <property type="evidence" value="ECO:0007669"/>
    <property type="project" value="InterPro"/>
</dbReference>
<keyword evidence="2" id="KW-0285">Flavoprotein</keyword>
<evidence type="ECO:0000256" key="2">
    <source>
        <dbReference type="ARBA" id="ARBA00022630"/>
    </source>
</evidence>
<dbReference type="InterPro" id="IPR016164">
    <property type="entry name" value="FAD-linked_Oxase-like_C"/>
</dbReference>
<evidence type="ECO:0000256" key="3">
    <source>
        <dbReference type="ARBA" id="ARBA00022827"/>
    </source>
</evidence>
<dbReference type="GO" id="GO:0004458">
    <property type="term" value="F:D-lactate dehydrogenase (cytochrome) activity"/>
    <property type="evidence" value="ECO:0007669"/>
    <property type="project" value="TreeGrafter"/>
</dbReference>
<reference evidence="5" key="1">
    <citation type="journal article" date="2015" name="Nature">
        <title>Complex archaea that bridge the gap between prokaryotes and eukaryotes.</title>
        <authorList>
            <person name="Spang A."/>
            <person name="Saw J.H."/>
            <person name="Jorgensen S.L."/>
            <person name="Zaremba-Niedzwiedzka K."/>
            <person name="Martijn J."/>
            <person name="Lind A.E."/>
            <person name="van Eijk R."/>
            <person name="Schleper C."/>
            <person name="Guy L."/>
            <person name="Ettema T.J."/>
        </authorList>
    </citation>
    <scope>NUCLEOTIDE SEQUENCE</scope>
</reference>
<dbReference type="GO" id="GO:0008720">
    <property type="term" value="F:D-lactate dehydrogenase (NAD+) activity"/>
    <property type="evidence" value="ECO:0007669"/>
    <property type="project" value="TreeGrafter"/>
</dbReference>
<dbReference type="GO" id="GO:1903457">
    <property type="term" value="P:lactate catabolic process"/>
    <property type="evidence" value="ECO:0007669"/>
    <property type="project" value="TreeGrafter"/>
</dbReference>
<comment type="caution">
    <text evidence="5">The sequence shown here is derived from an EMBL/GenBank/DDBJ whole genome shotgun (WGS) entry which is preliminary data.</text>
</comment>
<dbReference type="SUPFAM" id="SSF56176">
    <property type="entry name" value="FAD-binding/transporter-associated domain-like"/>
    <property type="match status" value="1"/>
</dbReference>
<dbReference type="InterPro" id="IPR006094">
    <property type="entry name" value="Oxid_FAD_bind_N"/>
</dbReference>
<comment type="similarity">
    <text evidence="1">Belongs to the FAD-binding oxidoreductase/transferase type 4 family.</text>
</comment>
<protein>
    <recommendedName>
        <fullName evidence="4">FAD-binding PCMH-type domain-containing protein</fullName>
    </recommendedName>
</protein>
<dbReference type="InterPro" id="IPR016166">
    <property type="entry name" value="FAD-bd_PCMH"/>
</dbReference>
<dbReference type="EMBL" id="LAZR01004992">
    <property type="protein sequence ID" value="KKN03830.1"/>
    <property type="molecule type" value="Genomic_DNA"/>
</dbReference>
<dbReference type="InterPro" id="IPR016171">
    <property type="entry name" value="Vanillyl_alc_oxidase_C-sub2"/>
</dbReference>
<dbReference type="InterPro" id="IPR016169">
    <property type="entry name" value="FAD-bd_PCMH_sub2"/>
</dbReference>
<evidence type="ECO:0000256" key="1">
    <source>
        <dbReference type="ARBA" id="ARBA00008000"/>
    </source>
</evidence>
<name>A0A0F9M8T3_9ZZZZ</name>
<accession>A0A0F9M8T3</accession>
<sequence>MINMNESQNVYEEIENIVGTKYVSDVEPIRYSYSMNCDYTLQGIPDMVVKPKTPEEVSEILKVANKYGTKVIPRGNGADLTGGAKPIGDGGIILDVTLMNKILDVDEKNRVVTVEVGISWSELCEQLSNIGIGFYTGSTGPASGFSATIGGGLSNNSVGGGGAAMYGAVTEQCVGLEVVLPTGEIIHTGAKANSFRDKPFTRFGLGADYSGIFLGDVGIHGVKTKASFNIYPLPEFRGYATYVVKQTKDATPEKRASDLMVKWQHSRLPLHDFFYYTPNTVRSLTSRKIAKGLIDNKISGGFLYYTTVADTQQQLDYNIERIEKLAENANLEKLGPTVEEGNIGKWFYEEDGKWQWGNHMWSGAAAFGLSGCLKSPTGLLPEYSKMYADWVKKNFQKMTQFGSGGGADFVAFGIYPSYIDVAGGAGIISTIENREGQIELWKDFLITQIKTLGGIHYWMGEIIGRSLVDSGALTEEYYNFMITLKKALDPNKILSPGKFYLTDKY</sequence>
<dbReference type="PROSITE" id="PS51387">
    <property type="entry name" value="FAD_PCMH"/>
    <property type="match status" value="1"/>
</dbReference>
<dbReference type="AlphaFoldDB" id="A0A0F9M8T3"/>
<dbReference type="PANTHER" id="PTHR11748:SF111">
    <property type="entry name" value="D-LACTATE DEHYDROGENASE, MITOCHONDRIAL-RELATED"/>
    <property type="match status" value="1"/>
</dbReference>
<dbReference type="Gene3D" id="1.10.45.10">
    <property type="entry name" value="Vanillyl-alcohol Oxidase, Chain A, domain 4"/>
    <property type="match status" value="1"/>
</dbReference>